<evidence type="ECO:0000256" key="3">
    <source>
        <dbReference type="ARBA" id="ARBA00022989"/>
    </source>
</evidence>
<dbReference type="PANTHER" id="PTHR15549:SF33">
    <property type="entry name" value="MEMBRANE PROTEIN WSC4, PUTATIVE (AFU_ORTHOLOGUE AFUA_5G09020)-RELATED"/>
    <property type="match status" value="1"/>
</dbReference>
<evidence type="ECO:0008006" key="9">
    <source>
        <dbReference type="Google" id="ProtNLM"/>
    </source>
</evidence>
<evidence type="ECO:0000256" key="4">
    <source>
        <dbReference type="ARBA" id="ARBA00023136"/>
    </source>
</evidence>
<comment type="subcellular location">
    <subcellularLocation>
        <location evidence="1">Membrane</location>
        <topology evidence="1">Single-pass membrane protein</topology>
    </subcellularLocation>
</comment>
<sequence>MLMTYGAQPSSAVLVVPGVTQAPSTNPAAHTTSATAASGTATGPTSSSSTSSSSNSISSSSSSTSSSDITNSSYGLSTGAKAGIGVGVGGGACLLGAVALIAFFWGKRQKKRKSDTAQEAQQPGTPYSGGGVPPM</sequence>
<accession>A0A4U0XS07</accession>
<name>A0A4U0XS07_9PEZI</name>
<feature type="region of interest" description="Disordered" evidence="5">
    <location>
        <begin position="111"/>
        <end position="135"/>
    </location>
</feature>
<evidence type="ECO:0000313" key="7">
    <source>
        <dbReference type="EMBL" id="TKA80380.1"/>
    </source>
</evidence>
<evidence type="ECO:0000256" key="2">
    <source>
        <dbReference type="ARBA" id="ARBA00022692"/>
    </source>
</evidence>
<comment type="caution">
    <text evidence="7">The sequence shown here is derived from an EMBL/GenBank/DDBJ whole genome shotgun (WGS) entry which is preliminary data.</text>
</comment>
<dbReference type="GO" id="GO:0016020">
    <property type="term" value="C:membrane"/>
    <property type="evidence" value="ECO:0007669"/>
    <property type="project" value="UniProtKB-SubCell"/>
</dbReference>
<dbReference type="PANTHER" id="PTHR15549">
    <property type="entry name" value="PAIRED IMMUNOGLOBULIN-LIKE TYPE 2 RECEPTOR"/>
    <property type="match status" value="1"/>
</dbReference>
<dbReference type="STRING" id="329884.A0A4U0XS07"/>
<keyword evidence="4 6" id="KW-0472">Membrane</keyword>
<keyword evidence="8" id="KW-1185">Reference proteome</keyword>
<feature type="region of interest" description="Disordered" evidence="5">
    <location>
        <begin position="22"/>
        <end position="72"/>
    </location>
</feature>
<evidence type="ECO:0000256" key="6">
    <source>
        <dbReference type="SAM" id="Phobius"/>
    </source>
</evidence>
<keyword evidence="3 6" id="KW-1133">Transmembrane helix</keyword>
<keyword evidence="2 6" id="KW-0812">Transmembrane</keyword>
<dbReference type="Proteomes" id="UP000309340">
    <property type="component" value="Unassembled WGS sequence"/>
</dbReference>
<dbReference type="EMBL" id="NAJQ01000071">
    <property type="protein sequence ID" value="TKA80380.1"/>
    <property type="molecule type" value="Genomic_DNA"/>
</dbReference>
<evidence type="ECO:0000256" key="5">
    <source>
        <dbReference type="SAM" id="MobiDB-lite"/>
    </source>
</evidence>
<dbReference type="InterPro" id="IPR051694">
    <property type="entry name" value="Immunoregulatory_rcpt-like"/>
</dbReference>
<protein>
    <recommendedName>
        <fullName evidence="9">Mid2 domain-containing protein</fullName>
    </recommendedName>
</protein>
<gene>
    <name evidence="7" type="ORF">B0A55_01908</name>
</gene>
<organism evidence="7 8">
    <name type="scientific">Friedmanniomyces simplex</name>
    <dbReference type="NCBI Taxonomy" id="329884"/>
    <lineage>
        <taxon>Eukaryota</taxon>
        <taxon>Fungi</taxon>
        <taxon>Dikarya</taxon>
        <taxon>Ascomycota</taxon>
        <taxon>Pezizomycotina</taxon>
        <taxon>Dothideomycetes</taxon>
        <taxon>Dothideomycetidae</taxon>
        <taxon>Mycosphaerellales</taxon>
        <taxon>Teratosphaeriaceae</taxon>
        <taxon>Friedmanniomyces</taxon>
    </lineage>
</organism>
<dbReference type="GO" id="GO:0071944">
    <property type="term" value="C:cell periphery"/>
    <property type="evidence" value="ECO:0007669"/>
    <property type="project" value="UniProtKB-ARBA"/>
</dbReference>
<feature type="transmembrane region" description="Helical" evidence="6">
    <location>
        <begin position="82"/>
        <end position="105"/>
    </location>
</feature>
<evidence type="ECO:0000313" key="8">
    <source>
        <dbReference type="Proteomes" id="UP000309340"/>
    </source>
</evidence>
<proteinExistence type="predicted"/>
<dbReference type="AlphaFoldDB" id="A0A4U0XS07"/>
<evidence type="ECO:0000256" key="1">
    <source>
        <dbReference type="ARBA" id="ARBA00004167"/>
    </source>
</evidence>
<reference evidence="7 8" key="1">
    <citation type="submission" date="2017-03" db="EMBL/GenBank/DDBJ databases">
        <title>Genomes of endolithic fungi from Antarctica.</title>
        <authorList>
            <person name="Coleine C."/>
            <person name="Masonjones S."/>
            <person name="Stajich J.E."/>
        </authorList>
    </citation>
    <scope>NUCLEOTIDE SEQUENCE [LARGE SCALE GENOMIC DNA]</scope>
    <source>
        <strain evidence="7 8">CCFEE 5184</strain>
    </source>
</reference>